<gene>
    <name evidence="14" type="ordered locus">Mlab_0717</name>
</gene>
<dbReference type="GO" id="GO:0016887">
    <property type="term" value="F:ATP hydrolysis activity"/>
    <property type="evidence" value="ECO:0007669"/>
    <property type="project" value="InterPro"/>
</dbReference>
<comment type="subunit">
    <text evidence="9">The complex is composed of two ATP-binding proteins (NikD and NikE), two transmembrane proteins (NikB and NikC) and a solute-binding protein (NikA).</text>
</comment>
<dbReference type="HOGENOM" id="CLU_000604_1_23_2"/>
<dbReference type="GeneID" id="4795535"/>
<keyword evidence="8" id="KW-0472">Membrane</keyword>
<comment type="catalytic activity">
    <reaction evidence="12">
        <text>Ni(2+)(out) + ATP + H2O = Ni(2+)(in) + ADP + phosphate + H(+)</text>
        <dbReference type="Rhea" id="RHEA:15557"/>
        <dbReference type="ChEBI" id="CHEBI:15377"/>
        <dbReference type="ChEBI" id="CHEBI:15378"/>
        <dbReference type="ChEBI" id="CHEBI:30616"/>
        <dbReference type="ChEBI" id="CHEBI:43474"/>
        <dbReference type="ChEBI" id="CHEBI:49786"/>
        <dbReference type="ChEBI" id="CHEBI:456216"/>
        <dbReference type="EC" id="7.2.2.11"/>
    </reaction>
    <physiologicalReaction direction="left-to-right" evidence="12">
        <dbReference type="Rhea" id="RHEA:15558"/>
    </physiologicalReaction>
</comment>
<evidence type="ECO:0000256" key="11">
    <source>
        <dbReference type="ARBA" id="ARBA00044143"/>
    </source>
</evidence>
<proteinExistence type="predicted"/>
<dbReference type="InterPro" id="IPR027417">
    <property type="entry name" value="P-loop_NTPase"/>
</dbReference>
<reference evidence="14 15" key="1">
    <citation type="journal article" date="2009" name="Stand. Genomic Sci.">
        <title>Complete genome sequence of Methanocorpusculum labreanum type strain Z.</title>
        <authorList>
            <person name="Anderson I.J."/>
            <person name="Sieprawska-Lupa M."/>
            <person name="Goltsman E."/>
            <person name="Lapidus A."/>
            <person name="Copeland A."/>
            <person name="Glavina Del Rio T."/>
            <person name="Tice H."/>
            <person name="Dalin E."/>
            <person name="Barry K."/>
            <person name="Pitluck S."/>
            <person name="Hauser L."/>
            <person name="Land M."/>
            <person name="Lucas S."/>
            <person name="Richardson P."/>
            <person name="Whitman W.B."/>
            <person name="Kyrpides N.C."/>
        </authorList>
    </citation>
    <scope>NUCLEOTIDE SEQUENCE [LARGE SCALE GENOMIC DNA]</scope>
    <source>
        <strain evidence="15">ATCC 43576 / DSM 4855 / Z</strain>
    </source>
</reference>
<evidence type="ECO:0000256" key="8">
    <source>
        <dbReference type="ARBA" id="ARBA00023136"/>
    </source>
</evidence>
<keyword evidence="6" id="KW-1278">Translocase</keyword>
<evidence type="ECO:0000256" key="12">
    <source>
        <dbReference type="ARBA" id="ARBA00048610"/>
    </source>
</evidence>
<accession>A2SRD3</accession>
<dbReference type="CDD" id="cd03257">
    <property type="entry name" value="ABC_NikE_OppD_transporters"/>
    <property type="match status" value="1"/>
</dbReference>
<dbReference type="InterPro" id="IPR003593">
    <property type="entry name" value="AAA+_ATPase"/>
</dbReference>
<dbReference type="eggNOG" id="arCOG00181">
    <property type="taxonomic scope" value="Archaea"/>
</dbReference>
<protein>
    <recommendedName>
        <fullName evidence="11">Nickel import system ATP-binding protein NikD</fullName>
        <ecNumber evidence="10">7.2.2.11</ecNumber>
    </recommendedName>
</protein>
<dbReference type="Gene3D" id="3.40.50.300">
    <property type="entry name" value="P-loop containing nucleotide triphosphate hydrolases"/>
    <property type="match status" value="1"/>
</dbReference>
<dbReference type="EC" id="7.2.2.11" evidence="10"/>
<dbReference type="AlphaFoldDB" id="A2SRD3"/>
<evidence type="ECO:0000256" key="9">
    <source>
        <dbReference type="ARBA" id="ARBA00038669"/>
    </source>
</evidence>
<name>A2SRD3_METLZ</name>
<keyword evidence="4" id="KW-0547">Nucleotide-binding</keyword>
<dbReference type="SMART" id="SM00382">
    <property type="entry name" value="AAA"/>
    <property type="match status" value="1"/>
</dbReference>
<evidence type="ECO:0000256" key="10">
    <source>
        <dbReference type="ARBA" id="ARBA00039098"/>
    </source>
</evidence>
<dbReference type="GO" id="GO:0005524">
    <property type="term" value="F:ATP binding"/>
    <property type="evidence" value="ECO:0007669"/>
    <property type="project" value="UniProtKB-KW"/>
</dbReference>
<dbReference type="PROSITE" id="PS50893">
    <property type="entry name" value="ABC_TRANSPORTER_2"/>
    <property type="match status" value="1"/>
</dbReference>
<evidence type="ECO:0000256" key="2">
    <source>
        <dbReference type="ARBA" id="ARBA00022448"/>
    </source>
</evidence>
<evidence type="ECO:0000256" key="3">
    <source>
        <dbReference type="ARBA" id="ARBA00022475"/>
    </source>
</evidence>
<keyword evidence="3" id="KW-1003">Cell membrane</keyword>
<comment type="subcellular location">
    <subcellularLocation>
        <location evidence="1">Cell membrane</location>
        <topology evidence="1">Peripheral membrane protein</topology>
    </subcellularLocation>
</comment>
<dbReference type="GO" id="GO:0015413">
    <property type="term" value="F:ABC-type nickel transporter activity"/>
    <property type="evidence" value="ECO:0007669"/>
    <property type="project" value="UniProtKB-EC"/>
</dbReference>
<keyword evidence="15" id="KW-1185">Reference proteome</keyword>
<evidence type="ECO:0000256" key="5">
    <source>
        <dbReference type="ARBA" id="ARBA00022840"/>
    </source>
</evidence>
<dbReference type="Pfam" id="PF00005">
    <property type="entry name" value="ABC_tran"/>
    <property type="match status" value="1"/>
</dbReference>
<dbReference type="Proteomes" id="UP000000365">
    <property type="component" value="Chromosome"/>
</dbReference>
<dbReference type="RefSeq" id="WP_011833090.1">
    <property type="nucleotide sequence ID" value="NC_008942.1"/>
</dbReference>
<dbReference type="NCBIfam" id="TIGR01727">
    <property type="entry name" value="oligo_HPY"/>
    <property type="match status" value="1"/>
</dbReference>
<keyword evidence="2" id="KW-0813">Transport</keyword>
<dbReference type="PROSITE" id="PS00211">
    <property type="entry name" value="ABC_TRANSPORTER_1"/>
    <property type="match status" value="1"/>
</dbReference>
<sequence length="312" mass="34378">MTCILKVTDVCVHLTTENGSVRAVDNASFSIKEHETFALIGESGSGKSVLGLAVLRLLPDNAIFSGNISLDGISLTDLSEKEMQKIRGKTIGSIFQNPYLSMNPGIRVGNQIAEPMWTHLGITKEAAREKAVSLLERFSIVPGKTRAREYPFQYSGGMLQRAMVAMGTAANPQLIIADEPTKGVDSLKKQEIAETFRRVSAEGCAFLLITHDIDFAKAMANRIAVNYCGEILEIAPTEMFFKEPLHPYSRALLDSLPERGMHPIPGPSPSMIEVPDGCRFNPRCPFADNRCRTEKPPMTETNGRTVRCWKYA</sequence>
<dbReference type="InterPro" id="IPR017871">
    <property type="entry name" value="ABC_transporter-like_CS"/>
</dbReference>
<dbReference type="PANTHER" id="PTHR43297">
    <property type="entry name" value="OLIGOPEPTIDE TRANSPORT ATP-BINDING PROTEIN APPD"/>
    <property type="match status" value="1"/>
</dbReference>
<evidence type="ECO:0000256" key="6">
    <source>
        <dbReference type="ARBA" id="ARBA00022967"/>
    </source>
</evidence>
<dbReference type="SUPFAM" id="SSF52540">
    <property type="entry name" value="P-loop containing nucleoside triphosphate hydrolases"/>
    <property type="match status" value="1"/>
</dbReference>
<dbReference type="PANTHER" id="PTHR43297:SF13">
    <property type="entry name" value="NICKEL ABC TRANSPORTER, ATP-BINDING PROTEIN"/>
    <property type="match status" value="1"/>
</dbReference>
<dbReference type="OrthoDB" id="18209at2157"/>
<dbReference type="InterPro" id="IPR013563">
    <property type="entry name" value="Oligopep_ABC_C"/>
</dbReference>
<keyword evidence="7" id="KW-0406">Ion transport</keyword>
<evidence type="ECO:0000256" key="4">
    <source>
        <dbReference type="ARBA" id="ARBA00022741"/>
    </source>
</evidence>
<dbReference type="Pfam" id="PF08352">
    <property type="entry name" value="oligo_HPY"/>
    <property type="match status" value="1"/>
</dbReference>
<dbReference type="STRING" id="410358.Mlab_0717"/>
<dbReference type="EMBL" id="CP000559">
    <property type="protein sequence ID" value="ABN06889.1"/>
    <property type="molecule type" value="Genomic_DNA"/>
</dbReference>
<evidence type="ECO:0000256" key="7">
    <source>
        <dbReference type="ARBA" id="ARBA00023065"/>
    </source>
</evidence>
<dbReference type="InterPro" id="IPR003439">
    <property type="entry name" value="ABC_transporter-like_ATP-bd"/>
</dbReference>
<feature type="domain" description="ABC transporter" evidence="13">
    <location>
        <begin position="5"/>
        <end position="253"/>
    </location>
</feature>
<evidence type="ECO:0000313" key="14">
    <source>
        <dbReference type="EMBL" id="ABN06889.1"/>
    </source>
</evidence>
<dbReference type="InterPro" id="IPR050388">
    <property type="entry name" value="ABC_Ni/Peptide_Import"/>
</dbReference>
<evidence type="ECO:0000259" key="13">
    <source>
        <dbReference type="PROSITE" id="PS50893"/>
    </source>
</evidence>
<evidence type="ECO:0000256" key="1">
    <source>
        <dbReference type="ARBA" id="ARBA00004202"/>
    </source>
</evidence>
<dbReference type="KEGG" id="mla:Mlab_0717"/>
<organism evidence="14 15">
    <name type="scientific">Methanocorpusculum labreanum (strain ATCC 43576 / DSM 4855 / Z)</name>
    <dbReference type="NCBI Taxonomy" id="410358"/>
    <lineage>
        <taxon>Archaea</taxon>
        <taxon>Methanobacteriati</taxon>
        <taxon>Methanobacteriota</taxon>
        <taxon>Stenosarchaea group</taxon>
        <taxon>Methanomicrobia</taxon>
        <taxon>Methanomicrobiales</taxon>
        <taxon>Methanocorpusculaceae</taxon>
        <taxon>Methanocorpusculum</taxon>
    </lineage>
</organism>
<keyword evidence="5" id="KW-0067">ATP-binding</keyword>
<evidence type="ECO:0000313" key="15">
    <source>
        <dbReference type="Proteomes" id="UP000000365"/>
    </source>
</evidence>
<dbReference type="GO" id="GO:0005886">
    <property type="term" value="C:plasma membrane"/>
    <property type="evidence" value="ECO:0007669"/>
    <property type="project" value="UniProtKB-SubCell"/>
</dbReference>
<dbReference type="GO" id="GO:0015833">
    <property type="term" value="P:peptide transport"/>
    <property type="evidence" value="ECO:0007669"/>
    <property type="project" value="InterPro"/>
</dbReference>